<dbReference type="CTD" id="68916705"/>
<evidence type="ECO:0000313" key="2">
    <source>
        <dbReference type="EMBL" id="CAS00047.1"/>
    </source>
</evidence>
<accession>B6IJG7</accession>
<dbReference type="EMBL" id="HE600904">
    <property type="protein sequence ID" value="CAS00047.1"/>
    <property type="molecule type" value="Genomic_DNA"/>
</dbReference>
<dbReference type="InParanoid" id="B6IJG7"/>
<sequence length="33" mass="3703">MWESDGGNIRSLIPGKNTRSVPRRGSQEEGKFI</sequence>
<protein>
    <submittedName>
        <fullName evidence="2">Protein CBG25209</fullName>
    </submittedName>
</protein>
<evidence type="ECO:0000313" key="3">
    <source>
        <dbReference type="Proteomes" id="UP000008549"/>
    </source>
</evidence>
<reference evidence="2 3" key="2">
    <citation type="journal article" date="2011" name="PLoS Genet.">
        <title>Caenorhabditis briggsae recombinant inbred line genotypes reveal inter-strain incompatibility and the evolution of recombination.</title>
        <authorList>
            <person name="Ross J.A."/>
            <person name="Koboldt D.C."/>
            <person name="Staisch J.E."/>
            <person name="Chamberlin H.M."/>
            <person name="Gupta B.P."/>
            <person name="Miller R.D."/>
            <person name="Baird S.E."/>
            <person name="Haag E.S."/>
        </authorList>
    </citation>
    <scope>NUCLEOTIDE SEQUENCE [LARGE SCALE GENOMIC DNA]</scope>
    <source>
        <strain evidence="2 3">AF16</strain>
    </source>
</reference>
<evidence type="ECO:0000256" key="1">
    <source>
        <dbReference type="SAM" id="MobiDB-lite"/>
    </source>
</evidence>
<name>B6IJG7_CAEBR</name>
<organism evidence="2 3">
    <name type="scientific">Caenorhabditis briggsae</name>
    <dbReference type="NCBI Taxonomy" id="6238"/>
    <lineage>
        <taxon>Eukaryota</taxon>
        <taxon>Metazoa</taxon>
        <taxon>Ecdysozoa</taxon>
        <taxon>Nematoda</taxon>
        <taxon>Chromadorea</taxon>
        <taxon>Rhabditida</taxon>
        <taxon>Rhabditina</taxon>
        <taxon>Rhabditomorpha</taxon>
        <taxon>Rhabditoidea</taxon>
        <taxon>Rhabditidae</taxon>
        <taxon>Peloderinae</taxon>
        <taxon>Caenorhabditis</taxon>
    </lineage>
</organism>
<gene>
    <name evidence="2" type="ORF">CBG25209</name>
    <name evidence="2" type="ORF">CBG_25209</name>
</gene>
<dbReference type="RefSeq" id="XP_045099608.1">
    <property type="nucleotide sequence ID" value="XM_045243020.1"/>
</dbReference>
<feature type="region of interest" description="Disordered" evidence="1">
    <location>
        <begin position="1"/>
        <end position="33"/>
    </location>
</feature>
<dbReference type="AlphaFoldDB" id="B6IJG7"/>
<dbReference type="GeneID" id="68916705"/>
<dbReference type="HOGENOM" id="CLU_3385242_0_0_1"/>
<dbReference type="Proteomes" id="UP000008549">
    <property type="component" value="Unassembled WGS sequence"/>
</dbReference>
<dbReference type="KEGG" id="cbr:CBG_25209"/>
<keyword evidence="3" id="KW-1185">Reference proteome</keyword>
<reference evidence="2 3" key="1">
    <citation type="journal article" date="2003" name="PLoS Biol.">
        <title>The genome sequence of Caenorhabditis briggsae: a platform for comparative genomics.</title>
        <authorList>
            <person name="Stein L.D."/>
            <person name="Bao Z."/>
            <person name="Blasiar D."/>
            <person name="Blumenthal T."/>
            <person name="Brent M.R."/>
            <person name="Chen N."/>
            <person name="Chinwalla A."/>
            <person name="Clarke L."/>
            <person name="Clee C."/>
            <person name="Coghlan A."/>
            <person name="Coulson A."/>
            <person name="D'Eustachio P."/>
            <person name="Fitch D.H."/>
            <person name="Fulton L.A."/>
            <person name="Fulton R.E."/>
            <person name="Griffiths-Jones S."/>
            <person name="Harris T.W."/>
            <person name="Hillier L.W."/>
            <person name="Kamath R."/>
            <person name="Kuwabara P.E."/>
            <person name="Mardis E.R."/>
            <person name="Marra M.A."/>
            <person name="Miner T.L."/>
            <person name="Minx P."/>
            <person name="Mullikin J.C."/>
            <person name="Plumb R.W."/>
            <person name="Rogers J."/>
            <person name="Schein J.E."/>
            <person name="Sohrmann M."/>
            <person name="Spieth J."/>
            <person name="Stajich J.E."/>
            <person name="Wei C."/>
            <person name="Willey D."/>
            <person name="Wilson R.K."/>
            <person name="Durbin R."/>
            <person name="Waterston R.H."/>
        </authorList>
    </citation>
    <scope>NUCLEOTIDE SEQUENCE [LARGE SCALE GENOMIC DNA]</scope>
    <source>
        <strain evidence="2 3">AF16</strain>
    </source>
</reference>
<proteinExistence type="predicted"/>